<protein>
    <submittedName>
        <fullName evidence="1">Putative zinc-or iron-chelating protein</fullName>
    </submittedName>
</protein>
<reference evidence="1" key="1">
    <citation type="submission" date="2020-03" db="EMBL/GenBank/DDBJ databases">
        <title>The deep terrestrial virosphere.</title>
        <authorList>
            <person name="Holmfeldt K."/>
            <person name="Nilsson E."/>
            <person name="Simone D."/>
            <person name="Lopez-Fernandez M."/>
            <person name="Wu X."/>
            <person name="de Brujin I."/>
            <person name="Lundin D."/>
            <person name="Andersson A."/>
            <person name="Bertilsson S."/>
            <person name="Dopson M."/>
        </authorList>
    </citation>
    <scope>NUCLEOTIDE SEQUENCE</scope>
    <source>
        <strain evidence="1">MM171A01690</strain>
        <strain evidence="2">MM171B02299</strain>
    </source>
</reference>
<dbReference type="EMBL" id="MT143595">
    <property type="protein sequence ID" value="QJA98624.1"/>
    <property type="molecule type" value="Genomic_DNA"/>
</dbReference>
<sequence>MVFECLKNCGKCCRGVSVSQEFFEKHHPEVPYRIDKRGNYVHANADVCVWLGKDKKCTIYKDRPPACKEFGSGILANEHLGYKCAFKTPDGKARDEEGKHNILNLNMPSVGKKRFITDKEMQEVFPDE</sequence>
<dbReference type="EMBL" id="MT143716">
    <property type="protein sequence ID" value="QJB01585.1"/>
    <property type="molecule type" value="Genomic_DNA"/>
</dbReference>
<evidence type="ECO:0000313" key="2">
    <source>
        <dbReference type="EMBL" id="QJB01585.1"/>
    </source>
</evidence>
<accession>A0A6M3LY97</accession>
<dbReference type="AlphaFoldDB" id="A0A6M3LY97"/>
<gene>
    <name evidence="1" type="ORF">MM171A01690_0013</name>
    <name evidence="2" type="ORF">MM171B02299_0011</name>
</gene>
<evidence type="ECO:0000313" key="1">
    <source>
        <dbReference type="EMBL" id="QJA98624.1"/>
    </source>
</evidence>
<name>A0A6M3LY97_9ZZZZ</name>
<dbReference type="InterPro" id="IPR005358">
    <property type="entry name" value="Puta_zinc/iron-chelating_dom"/>
</dbReference>
<proteinExistence type="predicted"/>
<organism evidence="1">
    <name type="scientific">viral metagenome</name>
    <dbReference type="NCBI Taxonomy" id="1070528"/>
    <lineage>
        <taxon>unclassified sequences</taxon>
        <taxon>metagenomes</taxon>
        <taxon>organismal metagenomes</taxon>
    </lineage>
</organism>
<dbReference type="Pfam" id="PF03692">
    <property type="entry name" value="CxxCxxCC"/>
    <property type="match status" value="1"/>
</dbReference>